<dbReference type="OrthoDB" id="9801795at2"/>
<dbReference type="GO" id="GO:0008775">
    <property type="term" value="F:acetate CoA-transferase activity"/>
    <property type="evidence" value="ECO:0007669"/>
    <property type="project" value="InterPro"/>
</dbReference>
<accession>A0A1E7Z9R1</accession>
<dbReference type="RefSeq" id="WP_070125860.1">
    <property type="nucleotide sequence ID" value="NZ_MDHN01000029.1"/>
</dbReference>
<dbReference type="Gene3D" id="3.40.1080.20">
    <property type="entry name" value="Acetyl-CoA hydrolase/transferase C-terminal domain"/>
    <property type="match status" value="1"/>
</dbReference>
<dbReference type="InterPro" id="IPR038460">
    <property type="entry name" value="AcetylCoA_hyd_C_sf"/>
</dbReference>
<dbReference type="InterPro" id="IPR016181">
    <property type="entry name" value="Acyl_CoA_acyltransferase"/>
</dbReference>
<keyword evidence="2 4" id="KW-0808">Transferase</keyword>
<sequence length="613" mass="68077">MAVALPPKPVWNQLIKSGCRVFVGGNASVPYALIQDLIDHSTGFSDIEMVHMLALGDTRWASEKHRQLFKVNTFFIGGEEVRRAVDEGRADYTPCFLSEMSGLFSDGTLPLDAALVNVSPPDEYGYCSLGASVDICMSAVRNADVVIAQINDMVPRTSGHSYIHISEITACIQSDQELVEVAPPPIDSITERIGQYVAMLVEDGSTLQFGIGKIPSATLKYLLHHKDLGIHSEMLTDSIIEVIESGAITNRKKTFHPGKLVTSFAIGTRRLYDYIDKNPHIEFYPSSYVNKPTNIAKNDTMVAINSALEVDLTGQVVADSLGHDFYSGIGGQVDFVSGASMSKGGKAIIALPSTAKGETVSRIKPCISEGAGVVTSRGNVQYVVTEYGVAALRGKSIRERALELIRVAHPKFRGQLLEEVRKNYWVPHYQEKYPTDIAELGAIQLQKLVIQGDTYYLRPLNPADERRLQEFFYSHTKETLRLRYNYDPKQMSREKSCNLVSVDQRTDAALCIVRQEGSRIMIHAVGRFYFNPADNSCEAAFVTRENQQGKGMAKLLLSRLIDIARARKMRRMLAYVRAENKAMIAIFENAGFKRLFSSDPSDVELELKLEEEA</sequence>
<organism evidence="4 5">
    <name type="scientific">Alteromonas confluentis</name>
    <dbReference type="NCBI Taxonomy" id="1656094"/>
    <lineage>
        <taxon>Bacteria</taxon>
        <taxon>Pseudomonadati</taxon>
        <taxon>Pseudomonadota</taxon>
        <taxon>Gammaproteobacteria</taxon>
        <taxon>Alteromonadales</taxon>
        <taxon>Alteromonadaceae</taxon>
        <taxon>Alteromonas/Salinimonas group</taxon>
        <taxon>Alteromonas</taxon>
    </lineage>
</organism>
<dbReference type="Proteomes" id="UP000175691">
    <property type="component" value="Unassembled WGS sequence"/>
</dbReference>
<evidence type="ECO:0000259" key="3">
    <source>
        <dbReference type="PROSITE" id="PS51186"/>
    </source>
</evidence>
<dbReference type="Pfam" id="PF02550">
    <property type="entry name" value="AcetylCoA_hydro"/>
    <property type="match status" value="1"/>
</dbReference>
<dbReference type="InterPro" id="IPR003702">
    <property type="entry name" value="ActCoA_hydro_N"/>
</dbReference>
<feature type="domain" description="N-acetyltransferase" evidence="3">
    <location>
        <begin position="455"/>
        <end position="610"/>
    </location>
</feature>
<dbReference type="Gene3D" id="3.40.1080.10">
    <property type="entry name" value="Glutaconate Coenzyme A-transferase"/>
    <property type="match status" value="1"/>
</dbReference>
<dbReference type="AlphaFoldDB" id="A0A1E7Z9R1"/>
<name>A0A1E7Z9R1_9ALTE</name>
<dbReference type="Pfam" id="PF13302">
    <property type="entry name" value="Acetyltransf_3"/>
    <property type="match status" value="1"/>
</dbReference>
<proteinExistence type="inferred from homology"/>
<dbReference type="EMBL" id="MDHN01000029">
    <property type="protein sequence ID" value="OFC70217.1"/>
    <property type="molecule type" value="Genomic_DNA"/>
</dbReference>
<evidence type="ECO:0000256" key="2">
    <source>
        <dbReference type="ARBA" id="ARBA00022679"/>
    </source>
</evidence>
<dbReference type="PANTHER" id="PTHR21432:SF20">
    <property type="entry name" value="ACETYL-COA HYDROLASE"/>
    <property type="match status" value="1"/>
</dbReference>
<dbReference type="SUPFAM" id="SSF55729">
    <property type="entry name" value="Acyl-CoA N-acyltransferases (Nat)"/>
    <property type="match status" value="1"/>
</dbReference>
<dbReference type="InterPro" id="IPR046433">
    <property type="entry name" value="ActCoA_hydro"/>
</dbReference>
<evidence type="ECO:0000313" key="5">
    <source>
        <dbReference type="Proteomes" id="UP000175691"/>
    </source>
</evidence>
<dbReference type="InterPro" id="IPR037171">
    <property type="entry name" value="NagB/RpiA_transferase-like"/>
</dbReference>
<dbReference type="PANTHER" id="PTHR21432">
    <property type="entry name" value="ACETYL-COA HYDROLASE-RELATED"/>
    <property type="match status" value="1"/>
</dbReference>
<comment type="similarity">
    <text evidence="1">Belongs to the acetyl-CoA hydrolase/transferase family.</text>
</comment>
<dbReference type="PROSITE" id="PS51186">
    <property type="entry name" value="GNAT"/>
    <property type="match status" value="1"/>
</dbReference>
<dbReference type="Pfam" id="PF13336">
    <property type="entry name" value="AcetylCoA_hyd_C"/>
    <property type="match status" value="1"/>
</dbReference>
<protein>
    <submittedName>
        <fullName evidence="4">4-hydroxybutyrate CoA-transferase</fullName>
    </submittedName>
</protein>
<evidence type="ECO:0000313" key="4">
    <source>
        <dbReference type="EMBL" id="OFC70217.1"/>
    </source>
</evidence>
<dbReference type="STRING" id="1656094.BFC18_13600"/>
<gene>
    <name evidence="4" type="ORF">BFC18_13600</name>
</gene>
<dbReference type="Gene3D" id="3.40.630.30">
    <property type="match status" value="1"/>
</dbReference>
<dbReference type="GO" id="GO:0016747">
    <property type="term" value="F:acyltransferase activity, transferring groups other than amino-acyl groups"/>
    <property type="evidence" value="ECO:0007669"/>
    <property type="project" value="InterPro"/>
</dbReference>
<keyword evidence="5" id="KW-1185">Reference proteome</keyword>
<dbReference type="GO" id="GO:0006083">
    <property type="term" value="P:acetate metabolic process"/>
    <property type="evidence" value="ECO:0007669"/>
    <property type="project" value="InterPro"/>
</dbReference>
<reference evidence="4 5" key="1">
    <citation type="submission" date="2016-08" db="EMBL/GenBank/DDBJ databases">
        <authorList>
            <person name="Seilhamer J.J."/>
        </authorList>
    </citation>
    <scope>NUCLEOTIDE SEQUENCE [LARGE SCALE GENOMIC DNA]</scope>
    <source>
        <strain evidence="4 5">KCTC 42603</strain>
    </source>
</reference>
<comment type="caution">
    <text evidence="4">The sequence shown here is derived from an EMBL/GenBank/DDBJ whole genome shotgun (WGS) entry which is preliminary data.</text>
</comment>
<evidence type="ECO:0000256" key="1">
    <source>
        <dbReference type="ARBA" id="ARBA00009632"/>
    </source>
</evidence>
<dbReference type="InterPro" id="IPR000182">
    <property type="entry name" value="GNAT_dom"/>
</dbReference>
<dbReference type="Gene3D" id="3.30.750.70">
    <property type="entry name" value="4-hydroxybutyrate coenzyme like domains"/>
    <property type="match status" value="1"/>
</dbReference>
<dbReference type="InterPro" id="IPR026888">
    <property type="entry name" value="AcetylCoA_hyd_C"/>
</dbReference>
<dbReference type="SUPFAM" id="SSF100950">
    <property type="entry name" value="NagB/RpiA/CoA transferase-like"/>
    <property type="match status" value="2"/>
</dbReference>